<evidence type="ECO:0000256" key="4">
    <source>
        <dbReference type="ARBA" id="ARBA00022989"/>
    </source>
</evidence>
<dbReference type="Gene3D" id="1.20.81.30">
    <property type="entry name" value="Type II secretion system (T2SS), domain F"/>
    <property type="match status" value="1"/>
</dbReference>
<evidence type="ECO:0000256" key="2">
    <source>
        <dbReference type="ARBA" id="ARBA00022475"/>
    </source>
</evidence>
<dbReference type="InterPro" id="IPR042094">
    <property type="entry name" value="T2SS_GspF_sf"/>
</dbReference>
<dbReference type="InterPro" id="IPR018076">
    <property type="entry name" value="T2SS_GspF_dom"/>
</dbReference>
<feature type="transmembrane region" description="Helical" evidence="6">
    <location>
        <begin position="94"/>
        <end position="115"/>
    </location>
</feature>
<comment type="caution">
    <text evidence="8">The sequence shown here is derived from an EMBL/GenBank/DDBJ whole genome shotgun (WGS) entry which is preliminary data.</text>
</comment>
<organism evidence="8 9">
    <name type="scientific">Undibacterium arcticum</name>
    <dbReference type="NCBI Taxonomy" id="1762892"/>
    <lineage>
        <taxon>Bacteria</taxon>
        <taxon>Pseudomonadati</taxon>
        <taxon>Pseudomonadota</taxon>
        <taxon>Betaproteobacteria</taxon>
        <taxon>Burkholderiales</taxon>
        <taxon>Oxalobacteraceae</taxon>
        <taxon>Undibacterium</taxon>
    </lineage>
</organism>
<comment type="subcellular location">
    <subcellularLocation>
        <location evidence="1">Cell membrane</location>
        <topology evidence="1">Multi-pass membrane protein</topology>
    </subcellularLocation>
</comment>
<evidence type="ECO:0000256" key="1">
    <source>
        <dbReference type="ARBA" id="ARBA00004651"/>
    </source>
</evidence>
<dbReference type="Proteomes" id="UP001595530">
    <property type="component" value="Unassembled WGS sequence"/>
</dbReference>
<feature type="transmembrane region" description="Helical" evidence="6">
    <location>
        <begin position="6"/>
        <end position="27"/>
    </location>
</feature>
<proteinExistence type="predicted"/>
<dbReference type="PANTHER" id="PTHR35007">
    <property type="entry name" value="INTEGRAL MEMBRANE PROTEIN-RELATED"/>
    <property type="match status" value="1"/>
</dbReference>
<dbReference type="Pfam" id="PF00482">
    <property type="entry name" value="T2SSF"/>
    <property type="match status" value="1"/>
</dbReference>
<keyword evidence="3 6" id="KW-0812">Transmembrane</keyword>
<feature type="transmembrane region" description="Helical" evidence="6">
    <location>
        <begin position="121"/>
        <end position="140"/>
    </location>
</feature>
<feature type="transmembrane region" description="Helical" evidence="6">
    <location>
        <begin position="302"/>
        <end position="321"/>
    </location>
</feature>
<evidence type="ECO:0000256" key="6">
    <source>
        <dbReference type="SAM" id="Phobius"/>
    </source>
</evidence>
<accession>A0ABV7F3L2</accession>
<keyword evidence="9" id="KW-1185">Reference proteome</keyword>
<keyword evidence="2" id="KW-1003">Cell membrane</keyword>
<name>A0ABV7F3L2_9BURK</name>
<evidence type="ECO:0000313" key="8">
    <source>
        <dbReference type="EMBL" id="MFC3108610.1"/>
    </source>
</evidence>
<evidence type="ECO:0000256" key="3">
    <source>
        <dbReference type="ARBA" id="ARBA00022692"/>
    </source>
</evidence>
<evidence type="ECO:0000259" key="7">
    <source>
        <dbReference type="Pfam" id="PF00482"/>
    </source>
</evidence>
<reference evidence="9" key="1">
    <citation type="journal article" date="2019" name="Int. J. Syst. Evol. Microbiol.">
        <title>The Global Catalogue of Microorganisms (GCM) 10K type strain sequencing project: providing services to taxonomists for standard genome sequencing and annotation.</title>
        <authorList>
            <consortium name="The Broad Institute Genomics Platform"/>
            <consortium name="The Broad Institute Genome Sequencing Center for Infectious Disease"/>
            <person name="Wu L."/>
            <person name="Ma J."/>
        </authorList>
    </citation>
    <scope>NUCLEOTIDE SEQUENCE [LARGE SCALE GENOMIC DNA]</scope>
    <source>
        <strain evidence="9">KCTC 42986</strain>
    </source>
</reference>
<evidence type="ECO:0000256" key="5">
    <source>
        <dbReference type="ARBA" id="ARBA00023136"/>
    </source>
</evidence>
<keyword evidence="4 6" id="KW-1133">Transmembrane helix</keyword>
<dbReference type="RefSeq" id="WP_390322266.1">
    <property type="nucleotide sequence ID" value="NZ_JBHRTP010000032.1"/>
</dbReference>
<dbReference type="PANTHER" id="PTHR35007:SF1">
    <property type="entry name" value="PILUS ASSEMBLY PROTEIN"/>
    <property type="match status" value="1"/>
</dbReference>
<keyword evidence="5 6" id="KW-0472">Membrane</keyword>
<dbReference type="EMBL" id="JBHRTP010000032">
    <property type="protein sequence ID" value="MFC3108610.1"/>
    <property type="molecule type" value="Genomic_DNA"/>
</dbReference>
<feature type="domain" description="Type II secretion system protein GspF" evidence="7">
    <location>
        <begin position="158"/>
        <end position="282"/>
    </location>
</feature>
<protein>
    <submittedName>
        <fullName evidence="8">Type II secretion system F family protein</fullName>
    </submittedName>
</protein>
<gene>
    <name evidence="8" type="ORF">ACFOFO_11650</name>
</gene>
<sequence length="325" mass="36123">MDYLYILFGLAIFVAVVLLIEGVYVTWNSSRGPEAKRIARRLQAMSAGSHSAQSDVSILKKRLLSESPDMQRLLLQIRRVHNLDRLLQQSGSTLNVSQFGLASAACAVVALLVLLMFHAPAIVTLVVAAAAATLPWLWVVRKRRKRLTRIEEQLPDALDLLSRALRAGHALPSAIQMVGEEMTDPIAGEFRIVFDEVNYGVSMQDALINLSARVPGTDIGYFVVAVLIQRETGGNLTELLGNIATIVRERLKLFGQIRVLSAEGRLSAWILSLLPFALAALMSLINPEFMKLLWTDPVGKKLLVWMAVFMLFGIVWMRKVIRIRV</sequence>
<feature type="transmembrane region" description="Helical" evidence="6">
    <location>
        <begin position="266"/>
        <end position="286"/>
    </location>
</feature>
<evidence type="ECO:0000313" key="9">
    <source>
        <dbReference type="Proteomes" id="UP001595530"/>
    </source>
</evidence>